<dbReference type="EMBL" id="AAXT01000005">
    <property type="protein sequence ID" value="EDO05250.1"/>
    <property type="molecule type" value="Genomic_DNA"/>
</dbReference>
<dbReference type="GeneID" id="5477034"/>
<gene>
    <name evidence="1" type="ORF">BBOV_I001660</name>
</gene>
<dbReference type="InParanoid" id="A7AW22"/>
<name>A7AW22_BABBO</name>
<protein>
    <submittedName>
        <fullName evidence="1">Uncharacterized protein</fullName>
    </submittedName>
</protein>
<dbReference type="VEuPathDB" id="PiroplasmaDB:BBOV_I001660"/>
<dbReference type="RefSeq" id="XP_001608818.1">
    <property type="nucleotide sequence ID" value="XM_001608768.1"/>
</dbReference>
<reference evidence="1 2" key="1">
    <citation type="journal article" date="2007" name="PLoS Pathog.">
        <title>Genome sequence of Babesia bovis and comparative analysis of apicomplexan hemoprotozoa.</title>
        <authorList>
            <person name="Brayton K.A."/>
            <person name="Lau A.O.T."/>
            <person name="Herndon D.R."/>
            <person name="Hannick L."/>
            <person name="Kappmeyer L.S."/>
            <person name="Berens S.J."/>
            <person name="Bidwell S.L."/>
            <person name="Brown W.C."/>
            <person name="Crabtree J."/>
            <person name="Fadrosh D."/>
            <person name="Feldblum T."/>
            <person name="Forberger H.A."/>
            <person name="Haas B.J."/>
            <person name="Howell J.M."/>
            <person name="Khouri H."/>
            <person name="Koo H."/>
            <person name="Mann D.J."/>
            <person name="Norimine J."/>
            <person name="Paulsen I.T."/>
            <person name="Radune D."/>
            <person name="Ren Q."/>
            <person name="Smith R.K. Jr."/>
            <person name="Suarez C.E."/>
            <person name="White O."/>
            <person name="Wortman J.R."/>
            <person name="Knowles D.P. Jr."/>
            <person name="McElwain T.F."/>
            <person name="Nene V.M."/>
        </authorList>
    </citation>
    <scope>NUCLEOTIDE SEQUENCE [LARGE SCALE GENOMIC DNA]</scope>
    <source>
        <strain evidence="1">T2Bo</strain>
    </source>
</reference>
<comment type="caution">
    <text evidence="1">The sequence shown here is derived from an EMBL/GenBank/DDBJ whole genome shotgun (WGS) entry which is preliminary data.</text>
</comment>
<reference evidence="2" key="2">
    <citation type="journal article" date="2020" name="Data Brief">
        <title>Transcriptome dataset of Babesia bovis life stages within vertebrate and invertebrate hosts.</title>
        <authorList>
            <person name="Ueti M.W."/>
            <person name="Johnson W.C."/>
            <person name="Kappmeyer L.S."/>
            <person name="Herndon D.R."/>
            <person name="Mousel M.R."/>
            <person name="Reif K.E."/>
            <person name="Taus N.S."/>
            <person name="Ifeonu O.O."/>
            <person name="Silva J.C."/>
            <person name="Suarez C.E."/>
            <person name="Brayton K.A."/>
        </authorList>
    </citation>
    <scope>NUCLEOTIDE SEQUENCE [LARGE SCALE GENOMIC DNA]</scope>
</reference>
<organism evidence="1 2">
    <name type="scientific">Babesia bovis</name>
    <dbReference type="NCBI Taxonomy" id="5865"/>
    <lineage>
        <taxon>Eukaryota</taxon>
        <taxon>Sar</taxon>
        <taxon>Alveolata</taxon>
        <taxon>Apicomplexa</taxon>
        <taxon>Aconoidasida</taxon>
        <taxon>Piroplasmida</taxon>
        <taxon>Babesiidae</taxon>
        <taxon>Babesia</taxon>
    </lineage>
</organism>
<keyword evidence="2" id="KW-1185">Reference proteome</keyword>
<dbReference type="OMA" id="THVISKY"/>
<reference evidence="2" key="3">
    <citation type="journal article" date="2021" name="Int. J. Parasitol.">
        <title>Comparative analysis of gene expression between Babesia bovis blood stages and kinetes allowed by improved genome annotation.</title>
        <authorList>
            <person name="Ueti M.W."/>
            <person name="Johnson W.C."/>
            <person name="Kappmeyer L.S."/>
            <person name="Herndon D.R."/>
            <person name="Mousel M.R."/>
            <person name="Reif K.E."/>
            <person name="Taus N.S."/>
            <person name="Ifeonu O.O."/>
            <person name="Silva J.C."/>
            <person name="Suarez C.E."/>
            <person name="Brayton K.A."/>
        </authorList>
    </citation>
    <scope>NUCLEOTIDE SEQUENCE [LARGE SCALE GENOMIC DNA]</scope>
</reference>
<evidence type="ECO:0000313" key="1">
    <source>
        <dbReference type="EMBL" id="EDO05250.1"/>
    </source>
</evidence>
<accession>A7AW22</accession>
<sequence>MQGFHCCVWLFQALYIIGLFYSIDISCAKISDLTPRVINNTAKRSPVYSRLNDSEYSLSVVKKAAKNLVDKSAETPLTTSLCATSVLLSAPIWLGWFPAEPSKSKSTGYLLGCTYSLAGALVIPEFNKTNAINLVSFYVLLREIEQRNGMQYLLKHITGNFIGISILSRNFGNPPDLYLLSRSITVSHAFSHPFQTVGLYGILLLKQWQLPLVLLLIDSLFTLKSGEFIEGAKATVAGAMTHVISKYV</sequence>
<dbReference type="eggNOG" id="ENOG502QWVE">
    <property type="taxonomic scope" value="Eukaryota"/>
</dbReference>
<dbReference type="AlphaFoldDB" id="A7AW22"/>
<evidence type="ECO:0000313" key="2">
    <source>
        <dbReference type="Proteomes" id="UP000002173"/>
    </source>
</evidence>
<dbReference type="Proteomes" id="UP000002173">
    <property type="component" value="Unassembled WGS sequence"/>
</dbReference>
<dbReference type="KEGG" id="bbo:BBOV_I001660"/>
<proteinExistence type="predicted"/>